<dbReference type="EMBL" id="LR590481">
    <property type="protein sequence ID" value="VTQ90732.1"/>
    <property type="molecule type" value="Genomic_DNA"/>
</dbReference>
<evidence type="ECO:0000313" key="10">
    <source>
        <dbReference type="Proteomes" id="UP000308489"/>
    </source>
</evidence>
<dbReference type="Gene3D" id="1.20.58.110">
    <property type="entry name" value="Ribosomal protein S20"/>
    <property type="match status" value="1"/>
</dbReference>
<dbReference type="PANTHER" id="PTHR33398">
    <property type="entry name" value="30S RIBOSOMAL PROTEIN S20"/>
    <property type="match status" value="1"/>
</dbReference>
<evidence type="ECO:0000256" key="2">
    <source>
        <dbReference type="ARBA" id="ARBA00007634"/>
    </source>
</evidence>
<gene>
    <name evidence="8 9" type="primary">rpsT</name>
    <name evidence="9" type="ORF">NCTC503_01660</name>
</gene>
<accession>A0A4U9RFS2</accession>
<dbReference type="Proteomes" id="UP000308489">
    <property type="component" value="Chromosome 1"/>
</dbReference>
<evidence type="ECO:0000256" key="8">
    <source>
        <dbReference type="HAMAP-Rule" id="MF_00500"/>
    </source>
</evidence>
<dbReference type="HAMAP" id="MF_00500">
    <property type="entry name" value="Ribosomal_bS20"/>
    <property type="match status" value="1"/>
</dbReference>
<evidence type="ECO:0000256" key="3">
    <source>
        <dbReference type="ARBA" id="ARBA00022730"/>
    </source>
</evidence>
<dbReference type="InterPro" id="IPR036510">
    <property type="entry name" value="Ribosomal_bS20_sf"/>
</dbReference>
<comment type="similarity">
    <text evidence="2 8">Belongs to the bacterial ribosomal protein bS20 family.</text>
</comment>
<evidence type="ECO:0000256" key="4">
    <source>
        <dbReference type="ARBA" id="ARBA00022884"/>
    </source>
</evidence>
<keyword evidence="3 8" id="KW-0699">rRNA-binding</keyword>
<keyword evidence="4 8" id="KW-0694">RNA-binding</keyword>
<dbReference type="PANTHER" id="PTHR33398:SF1">
    <property type="entry name" value="SMALL RIBOSOMAL SUBUNIT PROTEIN BS20C"/>
    <property type="match status" value="1"/>
</dbReference>
<evidence type="ECO:0000256" key="1">
    <source>
        <dbReference type="ARBA" id="ARBA00003134"/>
    </source>
</evidence>
<dbReference type="SUPFAM" id="SSF46992">
    <property type="entry name" value="Ribosomal protein S20"/>
    <property type="match status" value="1"/>
</dbReference>
<proteinExistence type="inferred from homology"/>
<evidence type="ECO:0000313" key="9">
    <source>
        <dbReference type="EMBL" id="VTQ90732.1"/>
    </source>
</evidence>
<dbReference type="GO" id="GO:0003735">
    <property type="term" value="F:structural constituent of ribosome"/>
    <property type="evidence" value="ECO:0007669"/>
    <property type="project" value="InterPro"/>
</dbReference>
<protein>
    <recommendedName>
        <fullName evidence="7 8">Small ribosomal subunit protein bS20</fullName>
    </recommendedName>
</protein>
<evidence type="ECO:0000256" key="6">
    <source>
        <dbReference type="ARBA" id="ARBA00023274"/>
    </source>
</evidence>
<dbReference type="GO" id="GO:0070181">
    <property type="term" value="F:small ribosomal subunit rRNA binding"/>
    <property type="evidence" value="ECO:0007669"/>
    <property type="project" value="TreeGrafter"/>
</dbReference>
<dbReference type="KEGG" id="hhw:NCTC503_01660"/>
<dbReference type="InterPro" id="IPR002583">
    <property type="entry name" value="Ribosomal_bS20"/>
</dbReference>
<keyword evidence="6 8" id="KW-0687">Ribonucleoprotein</keyword>
<evidence type="ECO:0000256" key="7">
    <source>
        <dbReference type="ARBA" id="ARBA00035136"/>
    </source>
</evidence>
<keyword evidence="5 8" id="KW-0689">Ribosomal protein</keyword>
<dbReference type="NCBIfam" id="TIGR00029">
    <property type="entry name" value="S20"/>
    <property type="match status" value="1"/>
</dbReference>
<dbReference type="AlphaFoldDB" id="A0A4U9RFS2"/>
<keyword evidence="10" id="KW-1185">Reference proteome</keyword>
<sequence>MANIKSAKKRIRVSENKALANTMVKSALKTTIKKFEAAVIAGNKEDATAKFNEVVKALDMASTKNILHKNKASRRKSRLAIKLNAMA</sequence>
<dbReference type="GO" id="GO:0015935">
    <property type="term" value="C:small ribosomal subunit"/>
    <property type="evidence" value="ECO:0007669"/>
    <property type="project" value="TreeGrafter"/>
</dbReference>
<dbReference type="Pfam" id="PF01649">
    <property type="entry name" value="Ribosomal_S20p"/>
    <property type="match status" value="1"/>
</dbReference>
<comment type="function">
    <text evidence="1 8">Binds directly to 16S ribosomal RNA.</text>
</comment>
<name>A0A4U9RFS2_HATHI</name>
<dbReference type="GO" id="GO:0005829">
    <property type="term" value="C:cytosol"/>
    <property type="evidence" value="ECO:0007669"/>
    <property type="project" value="TreeGrafter"/>
</dbReference>
<dbReference type="RefSeq" id="WP_138210289.1">
    <property type="nucleotide sequence ID" value="NZ_CBCRUQ010000005.1"/>
</dbReference>
<dbReference type="FunFam" id="1.20.58.110:FF:000001">
    <property type="entry name" value="30S ribosomal protein S20"/>
    <property type="match status" value="1"/>
</dbReference>
<evidence type="ECO:0000256" key="5">
    <source>
        <dbReference type="ARBA" id="ARBA00022980"/>
    </source>
</evidence>
<reference evidence="9 10" key="1">
    <citation type="submission" date="2019-05" db="EMBL/GenBank/DDBJ databases">
        <authorList>
            <consortium name="Pathogen Informatics"/>
        </authorList>
    </citation>
    <scope>NUCLEOTIDE SEQUENCE [LARGE SCALE GENOMIC DNA]</scope>
    <source>
        <strain evidence="9 10">NCTC503</strain>
    </source>
</reference>
<dbReference type="GO" id="GO:0006412">
    <property type="term" value="P:translation"/>
    <property type="evidence" value="ECO:0007669"/>
    <property type="project" value="UniProtKB-UniRule"/>
</dbReference>
<dbReference type="OrthoDB" id="9808392at2"/>
<organism evidence="9 10">
    <name type="scientific">Hathewaya histolytica</name>
    <name type="common">Clostridium histolyticum</name>
    <dbReference type="NCBI Taxonomy" id="1498"/>
    <lineage>
        <taxon>Bacteria</taxon>
        <taxon>Bacillati</taxon>
        <taxon>Bacillota</taxon>
        <taxon>Clostridia</taxon>
        <taxon>Eubacteriales</taxon>
        <taxon>Clostridiaceae</taxon>
        <taxon>Hathewaya</taxon>
    </lineage>
</organism>